<dbReference type="Gene3D" id="3.20.20.140">
    <property type="entry name" value="Metal-dependent hydrolases"/>
    <property type="match status" value="1"/>
</dbReference>
<dbReference type="PANTHER" id="PTHR22642:SF2">
    <property type="entry name" value="PROTEIN LONG AFTER FAR-RED 3"/>
    <property type="match status" value="1"/>
</dbReference>
<dbReference type="GO" id="GO:0016810">
    <property type="term" value="F:hydrolase activity, acting on carbon-nitrogen (but not peptide) bonds"/>
    <property type="evidence" value="ECO:0007669"/>
    <property type="project" value="InterPro"/>
</dbReference>
<reference evidence="3 4" key="1">
    <citation type="submission" date="2020-08" db="EMBL/GenBank/DDBJ databases">
        <title>The genome sequence of type strain Novosphingobium piscinae KCTC 42194.</title>
        <authorList>
            <person name="Liu Y."/>
        </authorList>
    </citation>
    <scope>NUCLEOTIDE SEQUENCE [LARGE SCALE GENOMIC DNA]</scope>
    <source>
        <strain evidence="3 4">KCTC 42194</strain>
    </source>
</reference>
<evidence type="ECO:0000256" key="1">
    <source>
        <dbReference type="SAM" id="SignalP"/>
    </source>
</evidence>
<proteinExistence type="predicted"/>
<dbReference type="PANTHER" id="PTHR22642">
    <property type="entry name" value="IMIDAZOLONEPROPIONASE"/>
    <property type="match status" value="1"/>
</dbReference>
<evidence type="ECO:0000259" key="2">
    <source>
        <dbReference type="Pfam" id="PF07969"/>
    </source>
</evidence>
<organism evidence="3 4">
    <name type="scientific">Novosphingobium piscinae</name>
    <dbReference type="NCBI Taxonomy" id="1507448"/>
    <lineage>
        <taxon>Bacteria</taxon>
        <taxon>Pseudomonadati</taxon>
        <taxon>Pseudomonadota</taxon>
        <taxon>Alphaproteobacteria</taxon>
        <taxon>Sphingomonadales</taxon>
        <taxon>Sphingomonadaceae</taxon>
        <taxon>Novosphingobium</taxon>
    </lineage>
</organism>
<evidence type="ECO:0000313" key="3">
    <source>
        <dbReference type="EMBL" id="MBC2668435.1"/>
    </source>
</evidence>
<feature type="domain" description="Amidohydrolase 3" evidence="2">
    <location>
        <begin position="78"/>
        <end position="602"/>
    </location>
</feature>
<dbReference type="CDD" id="cd01300">
    <property type="entry name" value="YtcJ_like"/>
    <property type="match status" value="1"/>
</dbReference>
<dbReference type="InterPro" id="IPR013108">
    <property type="entry name" value="Amidohydro_3"/>
</dbReference>
<keyword evidence="1" id="KW-0732">Signal</keyword>
<protein>
    <submittedName>
        <fullName evidence="3">Amidohydrolase</fullName>
    </submittedName>
</protein>
<gene>
    <name evidence="3" type="ORF">H7F53_04670</name>
</gene>
<dbReference type="Proteomes" id="UP000551327">
    <property type="component" value="Unassembled WGS sequence"/>
</dbReference>
<dbReference type="SUPFAM" id="SSF51338">
    <property type="entry name" value="Composite domain of metallo-dependent hydrolases"/>
    <property type="match status" value="1"/>
</dbReference>
<keyword evidence="4" id="KW-1185">Reference proteome</keyword>
<dbReference type="RefSeq" id="WP_185678314.1">
    <property type="nucleotide sequence ID" value="NZ_JACLAX010000003.1"/>
</dbReference>
<sequence length="617" mass="66322">MRTLSTFALLAGCLILPAGKVAAAPSRPAPADTILVNGAIFTADARNSVRQAIAIRDGRVVRVGSNREIRALAGRATKVVDLRGRMAMPGLIDGHIHPFNGGRMLRSCNLEYSPLTEAQFLARIQACLDAEPQASDDTILNVVGWYRQYMQPAGTEADRRTLDKLRTRRPIAVTNRDLHSVLLNSRALELVGIDDTTQSPAGGAIIRDQAGKATGILEDAAIGFLFKVMPPPAPEDDRRDLAAAFQAMGQAGVTTFLDALATRDKLPLYAELLDSGKLTARVHVAYLLDTRSESDPAKLVADAVAVRQAFDRPSERTLPTIRVDHVKLVMDGVIQAPAQTAALVEPYWVPQSGLGHDHDAAGHAAITWGPGTNRGPIYMETAKLRDIVAGLAQAGIDPHIHAIGDRAVKYTLDALEQVRAAGAPATFRPAIAHAELVEPVDLPRFKSVGAIPVMSYQWSIPGPNSVTGAKNQLGPERFERMEPFDKLSGSGARVVYGSDWPVDRMNYWLALKGGITRAGGRDTPAEFAGRLNRAPGLSRVQALRSITIDGAYALHAEDRIGSLEPGKLADLIVLERNVLTVPEATLAENQVLLTMVGGSVVYDKGLWAKTGRPRSNN</sequence>
<comment type="caution">
    <text evidence="3">The sequence shown here is derived from an EMBL/GenBank/DDBJ whole genome shotgun (WGS) entry which is preliminary data.</text>
</comment>
<accession>A0A7X1FWR5</accession>
<dbReference type="Pfam" id="PF07969">
    <property type="entry name" value="Amidohydro_3"/>
    <property type="match status" value="1"/>
</dbReference>
<dbReference type="EMBL" id="JACLAX010000003">
    <property type="protein sequence ID" value="MBC2668435.1"/>
    <property type="molecule type" value="Genomic_DNA"/>
</dbReference>
<dbReference type="InterPro" id="IPR011059">
    <property type="entry name" value="Metal-dep_hydrolase_composite"/>
</dbReference>
<keyword evidence="3" id="KW-0378">Hydrolase</keyword>
<dbReference type="AlphaFoldDB" id="A0A7X1FWR5"/>
<dbReference type="InterPro" id="IPR033932">
    <property type="entry name" value="YtcJ-like"/>
</dbReference>
<dbReference type="SUPFAM" id="SSF51556">
    <property type="entry name" value="Metallo-dependent hydrolases"/>
    <property type="match status" value="1"/>
</dbReference>
<name>A0A7X1FWR5_9SPHN</name>
<evidence type="ECO:0000313" key="4">
    <source>
        <dbReference type="Proteomes" id="UP000551327"/>
    </source>
</evidence>
<feature type="signal peptide" evidence="1">
    <location>
        <begin position="1"/>
        <end position="23"/>
    </location>
</feature>
<dbReference type="InterPro" id="IPR032466">
    <property type="entry name" value="Metal_Hydrolase"/>
</dbReference>
<dbReference type="Gene3D" id="2.30.40.10">
    <property type="entry name" value="Urease, subunit C, domain 1"/>
    <property type="match status" value="1"/>
</dbReference>
<feature type="chain" id="PRO_5030652291" evidence="1">
    <location>
        <begin position="24"/>
        <end position="617"/>
    </location>
</feature>
<dbReference type="Gene3D" id="3.10.310.70">
    <property type="match status" value="1"/>
</dbReference>